<dbReference type="AlphaFoldDB" id="A0A444JBH9"/>
<comment type="caution">
    <text evidence="7">The sequence shown here is derived from an EMBL/GenBank/DDBJ whole genome shotgun (WGS) entry which is preliminary data.</text>
</comment>
<protein>
    <submittedName>
        <fullName evidence="7">Ca-activated chloride channel family protein</fullName>
    </submittedName>
</protein>
<keyword evidence="1" id="KW-1003">Cell membrane</keyword>
<feature type="domain" description="VWFA" evidence="6">
    <location>
        <begin position="90"/>
        <end position="288"/>
    </location>
</feature>
<dbReference type="SMART" id="SM00327">
    <property type="entry name" value="VWA"/>
    <property type="match status" value="1"/>
</dbReference>
<dbReference type="InterPro" id="IPR024163">
    <property type="entry name" value="Aerotolerance_reg_N"/>
</dbReference>
<dbReference type="PANTHER" id="PTHR22550:SF5">
    <property type="entry name" value="LEUCINE ZIPPER PROTEIN 4"/>
    <property type="match status" value="1"/>
</dbReference>
<evidence type="ECO:0000313" key="8">
    <source>
        <dbReference type="Proteomes" id="UP000288892"/>
    </source>
</evidence>
<feature type="transmembrane region" description="Helical" evidence="5">
    <location>
        <begin position="58"/>
        <end position="73"/>
    </location>
</feature>
<evidence type="ECO:0000313" key="7">
    <source>
        <dbReference type="EMBL" id="RWX50412.1"/>
    </source>
</evidence>
<evidence type="ECO:0000256" key="5">
    <source>
        <dbReference type="SAM" id="Phobius"/>
    </source>
</evidence>
<keyword evidence="8" id="KW-1185">Reference proteome</keyword>
<organism evidence="7 8">
    <name type="scientific">Candidatus Electrothrix marina</name>
    <dbReference type="NCBI Taxonomy" id="1859130"/>
    <lineage>
        <taxon>Bacteria</taxon>
        <taxon>Pseudomonadati</taxon>
        <taxon>Thermodesulfobacteriota</taxon>
        <taxon>Desulfobulbia</taxon>
        <taxon>Desulfobulbales</taxon>
        <taxon>Desulfobulbaceae</taxon>
        <taxon>Candidatus Electrothrix</taxon>
    </lineage>
</organism>
<accession>A0A444JBH9</accession>
<dbReference type="Gene3D" id="3.40.50.410">
    <property type="entry name" value="von Willebrand factor, type A domain"/>
    <property type="match status" value="1"/>
</dbReference>
<evidence type="ECO:0000256" key="1">
    <source>
        <dbReference type="ARBA" id="ARBA00022475"/>
    </source>
</evidence>
<evidence type="ECO:0000256" key="3">
    <source>
        <dbReference type="ARBA" id="ARBA00022989"/>
    </source>
</evidence>
<dbReference type="EMBL" id="MTKS01000323">
    <property type="protein sequence ID" value="RWX50412.1"/>
    <property type="molecule type" value="Genomic_DNA"/>
</dbReference>
<evidence type="ECO:0000256" key="2">
    <source>
        <dbReference type="ARBA" id="ARBA00022692"/>
    </source>
</evidence>
<dbReference type="InterPro" id="IPR050768">
    <property type="entry name" value="UPF0353/GerABKA_families"/>
</dbReference>
<dbReference type="InterPro" id="IPR036465">
    <property type="entry name" value="vWFA_dom_sf"/>
</dbReference>
<dbReference type="InterPro" id="IPR011933">
    <property type="entry name" value="Double_TM_dom"/>
</dbReference>
<dbReference type="PANTHER" id="PTHR22550">
    <property type="entry name" value="SPORE GERMINATION PROTEIN"/>
    <property type="match status" value="1"/>
</dbReference>
<evidence type="ECO:0000259" key="6">
    <source>
        <dbReference type="PROSITE" id="PS50234"/>
    </source>
</evidence>
<proteinExistence type="predicted"/>
<dbReference type="InterPro" id="IPR002035">
    <property type="entry name" value="VWF_A"/>
</dbReference>
<sequence>MDSLRFVSPELLWLLLILPVLAFLRGRRGPAPALVFSSISIAKAISGDRKVSPGKFLTWLRLVAIGLLIIAMARPQWGNTKTEVEASGIDILLAVDVSGSMQAMDFELKGRNVDRLTVVKAVVKKFIEERPNDRIGLVAFAGRPYMVCPLTLDHDWLQLRLDSLQTGMIEDGTAIGSAIVAGVNRLRDQEAKSRIVILLTDGVNNSGKAAPLTAAEAAETMKIKVYTIGAGRRGVAPMPIIDQLGRKRMVRAQVDIDEKTLGKIAEMTGARYFRATDTKSLEKIYEEINAMEATTRKIKHFARYRELFSWLVFAALVLLGVELFVSRRRLP</sequence>
<name>A0A444JBH9_9BACT</name>
<dbReference type="NCBIfam" id="TIGR02226">
    <property type="entry name" value="two_anch"/>
    <property type="match status" value="1"/>
</dbReference>
<keyword evidence="3 5" id="KW-1133">Transmembrane helix</keyword>
<dbReference type="Pfam" id="PF07584">
    <property type="entry name" value="BatA"/>
    <property type="match status" value="1"/>
</dbReference>
<dbReference type="SUPFAM" id="SSF53300">
    <property type="entry name" value="vWA-like"/>
    <property type="match status" value="1"/>
</dbReference>
<reference evidence="7 8" key="1">
    <citation type="submission" date="2017-01" db="EMBL/GenBank/DDBJ databases">
        <title>The cable genome- insights into the physiology and evolution of filamentous bacteria capable of sulfide oxidation via long distance electron transfer.</title>
        <authorList>
            <person name="Schreiber L."/>
            <person name="Bjerg J.T."/>
            <person name="Boggild A."/>
            <person name="Van De Vossenberg J."/>
            <person name="Meysman F."/>
            <person name="Nielsen L.P."/>
            <person name="Schramm A."/>
            <person name="Kjeldsen K.U."/>
        </authorList>
    </citation>
    <scope>NUCLEOTIDE SEQUENCE [LARGE SCALE GENOMIC DNA]</scope>
    <source>
        <strain evidence="7">A5</strain>
    </source>
</reference>
<gene>
    <name evidence="7" type="ORF">VU01_13232</name>
</gene>
<dbReference type="Pfam" id="PF00092">
    <property type="entry name" value="VWA"/>
    <property type="match status" value="1"/>
</dbReference>
<keyword evidence="2 5" id="KW-0812">Transmembrane</keyword>
<dbReference type="Proteomes" id="UP000288892">
    <property type="component" value="Unassembled WGS sequence"/>
</dbReference>
<evidence type="ECO:0000256" key="4">
    <source>
        <dbReference type="ARBA" id="ARBA00023136"/>
    </source>
</evidence>
<keyword evidence="4 5" id="KW-0472">Membrane</keyword>
<feature type="transmembrane region" description="Helical" evidence="5">
    <location>
        <begin position="307"/>
        <end position="325"/>
    </location>
</feature>
<dbReference type="PROSITE" id="PS50234">
    <property type="entry name" value="VWFA"/>
    <property type="match status" value="1"/>
</dbReference>